<comment type="caution">
    <text evidence="4">The sequence shown here is derived from an EMBL/GenBank/DDBJ whole genome shotgun (WGS) entry which is preliminary data.</text>
</comment>
<dbReference type="EMBL" id="JBHSFE010000016">
    <property type="protein sequence ID" value="MFC4610447.1"/>
    <property type="molecule type" value="Genomic_DNA"/>
</dbReference>
<dbReference type="Gene3D" id="3.30.70.270">
    <property type="match status" value="1"/>
</dbReference>
<sequence length="162" mass="16426">MAQARVRIADLEARLPQNSTNSSKPPSSDGLAKPAPKSLRGKSGRGPGRPTGQPGRLFGIGAVDLAQRIRLQTAALHGLGIVVGAGPSWTTAAMASARTGDRGVRYVAPSEVARFLGPLPVSGSTGFGAQADGLSRLGVATIGQLAELPAGHRRTDSGAGRT</sequence>
<reference evidence="5" key="1">
    <citation type="journal article" date="2019" name="Int. J. Syst. Evol. Microbiol.">
        <title>The Global Catalogue of Microorganisms (GCM) 10K type strain sequencing project: providing services to taxonomists for standard genome sequencing and annotation.</title>
        <authorList>
            <consortium name="The Broad Institute Genomics Platform"/>
            <consortium name="The Broad Institute Genome Sequencing Center for Infectious Disease"/>
            <person name="Wu L."/>
            <person name="Ma J."/>
        </authorList>
    </citation>
    <scope>NUCLEOTIDE SEQUENCE [LARGE SCALE GENOMIC DNA]</scope>
    <source>
        <strain evidence="5">CGMCC 4.7139</strain>
    </source>
</reference>
<evidence type="ECO:0000313" key="5">
    <source>
        <dbReference type="Proteomes" id="UP001595993"/>
    </source>
</evidence>
<dbReference type="Proteomes" id="UP001595993">
    <property type="component" value="Unassembled WGS sequence"/>
</dbReference>
<protein>
    <submittedName>
        <fullName evidence="4">DUF6444 domain-containing protein</fullName>
    </submittedName>
</protein>
<evidence type="ECO:0000256" key="1">
    <source>
        <dbReference type="ARBA" id="ARBA00025589"/>
    </source>
</evidence>
<name>A0ABV9GBT6_9ACTN</name>
<feature type="domain" description="DUF6444" evidence="3">
    <location>
        <begin position="3"/>
        <end position="55"/>
    </location>
</feature>
<dbReference type="Pfam" id="PF20042">
    <property type="entry name" value="DUF6444"/>
    <property type="match status" value="1"/>
</dbReference>
<evidence type="ECO:0000256" key="2">
    <source>
        <dbReference type="SAM" id="MobiDB-lite"/>
    </source>
</evidence>
<proteinExistence type="predicted"/>
<gene>
    <name evidence="4" type="ORF">ACFO9E_21960</name>
</gene>
<comment type="function">
    <text evidence="1">Poorly processive, error-prone DNA polymerase involved in untargeted mutagenesis. Copies undamaged DNA at stalled replication forks, which arise in vivo from mismatched or misaligned primer ends. These misaligned primers can be extended by PolIV. Exhibits no 3'-5' exonuclease (proofreading) activity. May be involved in translesional synthesis, in conjunction with the beta clamp from PolIII.</text>
</comment>
<feature type="compositionally biased region" description="Polar residues" evidence="2">
    <location>
        <begin position="16"/>
        <end position="26"/>
    </location>
</feature>
<accession>A0ABV9GBT6</accession>
<dbReference type="InterPro" id="IPR045618">
    <property type="entry name" value="DUF6444"/>
</dbReference>
<evidence type="ECO:0000313" key="4">
    <source>
        <dbReference type="EMBL" id="MFC4610447.1"/>
    </source>
</evidence>
<dbReference type="SUPFAM" id="SSF56672">
    <property type="entry name" value="DNA/RNA polymerases"/>
    <property type="match status" value="1"/>
</dbReference>
<feature type="region of interest" description="Disordered" evidence="2">
    <location>
        <begin position="1"/>
        <end position="56"/>
    </location>
</feature>
<keyword evidence="5" id="KW-1185">Reference proteome</keyword>
<dbReference type="RefSeq" id="WP_381198456.1">
    <property type="nucleotide sequence ID" value="NZ_JBHSFE010000016.1"/>
</dbReference>
<dbReference type="InterPro" id="IPR043128">
    <property type="entry name" value="Rev_trsase/Diguanyl_cyclase"/>
</dbReference>
<dbReference type="InterPro" id="IPR043502">
    <property type="entry name" value="DNA/RNA_pol_sf"/>
</dbReference>
<organism evidence="4 5">
    <name type="scientific">Streptomyces maoxianensis</name>
    <dbReference type="NCBI Taxonomy" id="1459942"/>
    <lineage>
        <taxon>Bacteria</taxon>
        <taxon>Bacillati</taxon>
        <taxon>Actinomycetota</taxon>
        <taxon>Actinomycetes</taxon>
        <taxon>Kitasatosporales</taxon>
        <taxon>Streptomycetaceae</taxon>
        <taxon>Streptomyces</taxon>
    </lineage>
</organism>
<evidence type="ECO:0000259" key="3">
    <source>
        <dbReference type="Pfam" id="PF20042"/>
    </source>
</evidence>